<name>A0A2D0NAB4_FLAN2</name>
<keyword evidence="1" id="KW-1133">Transmembrane helix</keyword>
<sequence>MLIDFIYIKINIISLIYCDFSVIFVIGYRKNLKKSIPIGCAPGLVCYNNMVLMFIMKEASLRIWTRKDALFMANF</sequence>
<protein>
    <submittedName>
        <fullName evidence="2">Uncharacterized protein</fullName>
    </submittedName>
</protein>
<comment type="caution">
    <text evidence="2">The sequence shown here is derived from an EMBL/GenBank/DDBJ whole genome shotgun (WGS) entry which is preliminary data.</text>
</comment>
<keyword evidence="1" id="KW-0812">Transmembrane</keyword>
<dbReference type="AlphaFoldDB" id="A0A2D0NAB4"/>
<evidence type="ECO:0000313" key="2">
    <source>
        <dbReference type="EMBL" id="PHN05328.1"/>
    </source>
</evidence>
<dbReference type="Proteomes" id="UP000223913">
    <property type="component" value="Unassembled WGS sequence"/>
</dbReference>
<gene>
    <name evidence="2" type="ORF">CRP01_17585</name>
</gene>
<keyword evidence="3" id="KW-1185">Reference proteome</keyword>
<evidence type="ECO:0000256" key="1">
    <source>
        <dbReference type="SAM" id="Phobius"/>
    </source>
</evidence>
<keyword evidence="1" id="KW-0472">Membrane</keyword>
<proteinExistence type="predicted"/>
<dbReference type="EMBL" id="PDUD01000022">
    <property type="protein sequence ID" value="PHN05328.1"/>
    <property type="molecule type" value="Genomic_DNA"/>
</dbReference>
<reference evidence="2 3" key="1">
    <citation type="submission" date="2017-10" db="EMBL/GenBank/DDBJ databases">
        <title>The draft genome sequence of Lewinella nigricans NBRC 102662.</title>
        <authorList>
            <person name="Wang K."/>
        </authorList>
    </citation>
    <scope>NUCLEOTIDE SEQUENCE [LARGE SCALE GENOMIC DNA]</scope>
    <source>
        <strain evidence="2 3">NBRC 102662</strain>
    </source>
</reference>
<accession>A0A2D0NAB4</accession>
<feature type="transmembrane region" description="Helical" evidence="1">
    <location>
        <begin position="6"/>
        <end position="28"/>
    </location>
</feature>
<evidence type="ECO:0000313" key="3">
    <source>
        <dbReference type="Proteomes" id="UP000223913"/>
    </source>
</evidence>
<organism evidence="2 3">
    <name type="scientific">Flavilitoribacter nigricans (strain ATCC 23147 / DSM 23189 / NBRC 102662 / NCIMB 1420 / SS-2)</name>
    <name type="common">Lewinella nigricans</name>
    <dbReference type="NCBI Taxonomy" id="1122177"/>
    <lineage>
        <taxon>Bacteria</taxon>
        <taxon>Pseudomonadati</taxon>
        <taxon>Bacteroidota</taxon>
        <taxon>Saprospiria</taxon>
        <taxon>Saprospirales</taxon>
        <taxon>Lewinellaceae</taxon>
        <taxon>Flavilitoribacter</taxon>
    </lineage>
</organism>